<keyword evidence="1" id="KW-0732">Signal</keyword>
<sequence>MPSNRVMFYGVLLFLSLIIVTECDVNVKNAEALQVCLETTLTFYTLFAQCVATAMPTLKFASDDLKSYVNYPSRTTVGFAPKFTSNRKFFANMISTVEFKNTLQKDEEELRRGLIKKMRYCDSVVMDQEVMRDLYDREVDLTKMKK</sequence>
<evidence type="ECO:0000256" key="1">
    <source>
        <dbReference type="SAM" id="SignalP"/>
    </source>
</evidence>
<accession>A0A7E5WAA7</accession>
<evidence type="ECO:0000313" key="2">
    <source>
        <dbReference type="Proteomes" id="UP000322000"/>
    </source>
</evidence>
<name>A0A7E5WAA7_TRINI</name>
<dbReference type="AlphaFoldDB" id="A0A7E5WAA7"/>
<reference evidence="3" key="1">
    <citation type="submission" date="2025-08" db="UniProtKB">
        <authorList>
            <consortium name="RefSeq"/>
        </authorList>
    </citation>
    <scope>IDENTIFICATION</scope>
</reference>
<dbReference type="OrthoDB" id="7378754at2759"/>
<proteinExistence type="predicted"/>
<gene>
    <name evidence="3" type="primary">LOC113500910</name>
</gene>
<dbReference type="RefSeq" id="XP_026737638.1">
    <property type="nucleotide sequence ID" value="XM_026881837.1"/>
</dbReference>
<feature type="chain" id="PRO_5028954350" evidence="1">
    <location>
        <begin position="24"/>
        <end position="146"/>
    </location>
</feature>
<feature type="signal peptide" evidence="1">
    <location>
        <begin position="1"/>
        <end position="23"/>
    </location>
</feature>
<evidence type="ECO:0000313" key="3">
    <source>
        <dbReference type="RefSeq" id="XP_026737638.1"/>
    </source>
</evidence>
<organism evidence="2 3">
    <name type="scientific">Trichoplusia ni</name>
    <name type="common">Cabbage looper</name>
    <dbReference type="NCBI Taxonomy" id="7111"/>
    <lineage>
        <taxon>Eukaryota</taxon>
        <taxon>Metazoa</taxon>
        <taxon>Ecdysozoa</taxon>
        <taxon>Arthropoda</taxon>
        <taxon>Hexapoda</taxon>
        <taxon>Insecta</taxon>
        <taxon>Pterygota</taxon>
        <taxon>Neoptera</taxon>
        <taxon>Endopterygota</taxon>
        <taxon>Lepidoptera</taxon>
        <taxon>Glossata</taxon>
        <taxon>Ditrysia</taxon>
        <taxon>Noctuoidea</taxon>
        <taxon>Noctuidae</taxon>
        <taxon>Plusiinae</taxon>
        <taxon>Trichoplusia</taxon>
    </lineage>
</organism>
<protein>
    <submittedName>
        <fullName evidence="3">Uncharacterized protein LOC113500910</fullName>
    </submittedName>
</protein>
<dbReference type="GeneID" id="113500910"/>
<dbReference type="InParanoid" id="A0A7E5WAA7"/>
<keyword evidence="2" id="KW-1185">Reference proteome</keyword>
<dbReference type="Proteomes" id="UP000322000">
    <property type="component" value="Chromosome 14"/>
</dbReference>
<dbReference type="KEGG" id="tnl:113500910"/>